<evidence type="ECO:0000259" key="5">
    <source>
        <dbReference type="Pfam" id="PF18559"/>
    </source>
</evidence>
<dbReference type="InterPro" id="IPR036881">
    <property type="entry name" value="Glyco_hydro_3_C_sf"/>
</dbReference>
<dbReference type="SUPFAM" id="SSF49785">
    <property type="entry name" value="Galactose-binding domain-like"/>
    <property type="match status" value="1"/>
</dbReference>
<dbReference type="PRINTS" id="PR00133">
    <property type="entry name" value="GLHYDRLASE3"/>
</dbReference>
<protein>
    <submittedName>
        <fullName evidence="6">Glycoside hydrolase family 3 N-terminal domain-containing protein</fullName>
    </submittedName>
</protein>
<reference evidence="7" key="1">
    <citation type="journal article" date="2019" name="Int. J. Syst. Evol. Microbiol.">
        <title>The Global Catalogue of Microorganisms (GCM) 10K type strain sequencing project: providing services to taxonomists for standard genome sequencing and annotation.</title>
        <authorList>
            <consortium name="The Broad Institute Genomics Platform"/>
            <consortium name="The Broad Institute Genome Sequencing Center for Infectious Disease"/>
            <person name="Wu L."/>
            <person name="Ma J."/>
        </authorList>
    </citation>
    <scope>NUCLEOTIDE SEQUENCE [LARGE SCALE GENOMIC DNA]</scope>
    <source>
        <strain evidence="7">DT28</strain>
    </source>
</reference>
<keyword evidence="1 6" id="KW-0378">Hydrolase</keyword>
<dbReference type="RefSeq" id="WP_377331290.1">
    <property type="nucleotide sequence ID" value="NZ_JBHSGB010000001.1"/>
</dbReference>
<dbReference type="Proteomes" id="UP001595962">
    <property type="component" value="Unassembled WGS sequence"/>
</dbReference>
<dbReference type="Pfam" id="PF01915">
    <property type="entry name" value="Glyco_hydro_3_C"/>
    <property type="match status" value="1"/>
</dbReference>
<dbReference type="InterPro" id="IPR041443">
    <property type="entry name" value="Exop_C"/>
</dbReference>
<dbReference type="Gene3D" id="3.20.20.300">
    <property type="entry name" value="Glycoside hydrolase, family 3, N-terminal domain"/>
    <property type="match status" value="1"/>
</dbReference>
<evidence type="ECO:0000313" key="7">
    <source>
        <dbReference type="Proteomes" id="UP001595962"/>
    </source>
</evidence>
<dbReference type="SUPFAM" id="SSF52279">
    <property type="entry name" value="Beta-D-glucan exohydrolase, C-terminal domain"/>
    <property type="match status" value="1"/>
</dbReference>
<dbReference type="InterPro" id="IPR002772">
    <property type="entry name" value="Glyco_hydro_3_C"/>
</dbReference>
<sequence>MHRLYPLAAAIALALTACTPQQAAPEQTAVTDTASLWPEHHSPLPANAEKEQQLSQLIQNMTVEQKVAQLIQPDIRWMTLDDMRTYGFGSYLNGGGAYPNDNKAASAADWLALAQQLHEAGVDASKDGSSIPPIWGTDAVHGHNNVRGATVFPHNVALGAANNPALVEAIGKATAEEVAATGIHWVFAPTVAVARDDRWGRSYESYSEDPALVKSLGAALVKGLQGPIGAEFLAPGRVIATAKHYLADGGTNGGKDQGNAEITEQQLIDLHAQGYFSSLDAGVQTVMASFSSWNGEKMHGNGYLLTDVLKKRLGFDGVVVGDWNGHGQVPGCTNQSCAAAINAGVDILMVPEHWKDLYHNTLAQAKAGEISAERLDDAVRRILRVKQRAGLLDNPQGPASNPFAGKQEVIGAPEHLALAAQAVRESLVLLKNNDQLLPLNPKQRILVTGDGADSIAKQSGGWTVTWQGTGTSNDDFPQGQSIYAGIAAQVQAAGGSVELSSDGSFKDKPDVAVVVIGENPYAEFDGDTPSLDYQAGKNSDEALLKQLKAAGIPVVTVFLSGRPLWVNPELNASNAFVAAWLPGTSAGAMADLLLRDSEGKVQQDFKGKLSFSWPKTADSQPLNQGDAGYDPLFALGYGLSVQDKVVVPELPEQAAGQQSAQGSFALFERRAANGLNLHLADATASVLVNANKVQSADGSLKLAAVNWQKQEDALQLSWSAGSKAALVLQAARPFDASGYQQLQFDLNWTAAPTAPVMLGASCGSGCGGAVDLVPQLSSQTAGEWHSITVNLACLADAGAALNHLEQPFSLQSSGAWQAKIANIRLVPAAATDCAAK</sequence>
<dbReference type="PANTHER" id="PTHR30620">
    <property type="entry name" value="PERIPLASMIC BETA-GLUCOSIDASE-RELATED"/>
    <property type="match status" value="1"/>
</dbReference>
<dbReference type="Pfam" id="PF18559">
    <property type="entry name" value="Exop_C"/>
    <property type="match status" value="1"/>
</dbReference>
<accession>A0ABV9JH43</accession>
<evidence type="ECO:0000256" key="2">
    <source>
        <dbReference type="SAM" id="SignalP"/>
    </source>
</evidence>
<feature type="domain" description="Glycoside hydrolase family 3 N-terminal" evidence="3">
    <location>
        <begin position="62"/>
        <end position="385"/>
    </location>
</feature>
<dbReference type="SUPFAM" id="SSF51445">
    <property type="entry name" value="(Trans)glycosidases"/>
    <property type="match status" value="1"/>
</dbReference>
<dbReference type="EMBL" id="JBHSGB010000001">
    <property type="protein sequence ID" value="MFC4653766.1"/>
    <property type="molecule type" value="Genomic_DNA"/>
</dbReference>
<dbReference type="GO" id="GO:0016787">
    <property type="term" value="F:hydrolase activity"/>
    <property type="evidence" value="ECO:0007669"/>
    <property type="project" value="UniProtKB-KW"/>
</dbReference>
<dbReference type="Gene3D" id="3.40.50.1700">
    <property type="entry name" value="Glycoside hydrolase family 3 C-terminal domain"/>
    <property type="match status" value="1"/>
</dbReference>
<comment type="caution">
    <text evidence="6">The sequence shown here is derived from an EMBL/GenBank/DDBJ whole genome shotgun (WGS) entry which is preliminary data.</text>
</comment>
<evidence type="ECO:0000256" key="1">
    <source>
        <dbReference type="ARBA" id="ARBA00022801"/>
    </source>
</evidence>
<dbReference type="InterPro" id="IPR017853">
    <property type="entry name" value="GH"/>
</dbReference>
<feature type="chain" id="PRO_5045298482" evidence="2">
    <location>
        <begin position="24"/>
        <end position="836"/>
    </location>
</feature>
<feature type="domain" description="ExoP galactose-binding-like" evidence="5">
    <location>
        <begin position="679"/>
        <end position="825"/>
    </location>
</feature>
<evidence type="ECO:0000259" key="4">
    <source>
        <dbReference type="Pfam" id="PF01915"/>
    </source>
</evidence>
<organism evidence="6 7">
    <name type="scientific">Rheinheimera marina</name>
    <dbReference type="NCBI Taxonomy" id="1774958"/>
    <lineage>
        <taxon>Bacteria</taxon>
        <taxon>Pseudomonadati</taxon>
        <taxon>Pseudomonadota</taxon>
        <taxon>Gammaproteobacteria</taxon>
        <taxon>Chromatiales</taxon>
        <taxon>Chromatiaceae</taxon>
        <taxon>Rheinheimera</taxon>
    </lineage>
</organism>
<dbReference type="InterPro" id="IPR036962">
    <property type="entry name" value="Glyco_hydro_3_N_sf"/>
</dbReference>
<dbReference type="Pfam" id="PF00933">
    <property type="entry name" value="Glyco_hydro_3"/>
    <property type="match status" value="1"/>
</dbReference>
<dbReference type="PROSITE" id="PS51257">
    <property type="entry name" value="PROKAR_LIPOPROTEIN"/>
    <property type="match status" value="1"/>
</dbReference>
<gene>
    <name evidence="6" type="ORF">ACFO3I_01880</name>
</gene>
<name>A0ABV9JH43_9GAMM</name>
<evidence type="ECO:0000313" key="6">
    <source>
        <dbReference type="EMBL" id="MFC4653766.1"/>
    </source>
</evidence>
<proteinExistence type="predicted"/>
<keyword evidence="7" id="KW-1185">Reference proteome</keyword>
<dbReference type="PANTHER" id="PTHR30620:SF77">
    <property type="entry name" value="LYSOSOMAL BETA GLUCOSIDASE-LIKE"/>
    <property type="match status" value="1"/>
</dbReference>
<dbReference type="Gene3D" id="2.60.120.430">
    <property type="entry name" value="Galactose-binding lectin"/>
    <property type="match status" value="1"/>
</dbReference>
<evidence type="ECO:0000259" key="3">
    <source>
        <dbReference type="Pfam" id="PF00933"/>
    </source>
</evidence>
<feature type="signal peptide" evidence="2">
    <location>
        <begin position="1"/>
        <end position="23"/>
    </location>
</feature>
<keyword evidence="2" id="KW-0732">Signal</keyword>
<dbReference type="InterPro" id="IPR001764">
    <property type="entry name" value="Glyco_hydro_3_N"/>
</dbReference>
<feature type="domain" description="Glycoside hydrolase family 3 C-terminal" evidence="4">
    <location>
        <begin position="427"/>
        <end position="640"/>
    </location>
</feature>
<dbReference type="InterPro" id="IPR051915">
    <property type="entry name" value="Cellulose_Degrad_GH3"/>
</dbReference>
<dbReference type="InterPro" id="IPR008979">
    <property type="entry name" value="Galactose-bd-like_sf"/>
</dbReference>